<dbReference type="Gene3D" id="3.40.50.12500">
    <property type="match status" value="1"/>
</dbReference>
<comment type="catalytic activity">
    <reaction evidence="6">
        <text>D-5-isobutylhydantoin = L-5-isobutylhydantoin</text>
        <dbReference type="Rhea" id="RHEA:84231"/>
        <dbReference type="ChEBI" id="CHEBI:233609"/>
        <dbReference type="ChEBI" id="CHEBI:233610"/>
    </reaction>
</comment>
<dbReference type="Proteomes" id="UP000198615">
    <property type="component" value="Unassembled WGS sequence"/>
</dbReference>
<proteinExistence type="inferred from homology"/>
<dbReference type="EC" id="5.1.99.5" evidence="3"/>
<comment type="catalytic activity">
    <reaction evidence="5">
        <text>D-5-benzylhydantoin = L-5-benzylhydantoin</text>
        <dbReference type="Rhea" id="RHEA:83991"/>
        <dbReference type="ChEBI" id="CHEBI:176864"/>
        <dbReference type="ChEBI" id="CHEBI:233540"/>
    </reaction>
</comment>
<comment type="similarity">
    <text evidence="1">Belongs to the HyuE racemase family.</text>
</comment>
<evidence type="ECO:0000256" key="2">
    <source>
        <dbReference type="ARBA" id="ARBA00051635"/>
    </source>
</evidence>
<reference evidence="7 8" key="1">
    <citation type="submission" date="2016-10" db="EMBL/GenBank/DDBJ databases">
        <authorList>
            <person name="Varghese N."/>
            <person name="Submissions S."/>
        </authorList>
    </citation>
    <scope>NUCLEOTIDE SEQUENCE [LARGE SCALE GENOMIC DNA]</scope>
    <source>
        <strain evidence="7 8">DSM 18839</strain>
    </source>
</reference>
<dbReference type="FunFam" id="3.40.50.12500:FF:000001">
    <property type="entry name" value="Putative hydantoin racemase"/>
    <property type="match status" value="1"/>
</dbReference>
<keyword evidence="8" id="KW-1185">Reference proteome</keyword>
<accession>A0A8G2BIL1</accession>
<dbReference type="EMBL" id="FNBW01000005">
    <property type="protein sequence ID" value="SDF65863.1"/>
    <property type="molecule type" value="Genomic_DNA"/>
</dbReference>
<evidence type="ECO:0000256" key="6">
    <source>
        <dbReference type="ARBA" id="ARBA00093234"/>
    </source>
</evidence>
<dbReference type="PANTHER" id="PTHR28047:SF5">
    <property type="entry name" value="PROTEIN DCG1"/>
    <property type="match status" value="1"/>
</dbReference>
<evidence type="ECO:0000256" key="4">
    <source>
        <dbReference type="ARBA" id="ARBA00067972"/>
    </source>
</evidence>
<dbReference type="OrthoDB" id="9791723at2"/>
<protein>
    <recommendedName>
        <fullName evidence="4">Hydantoin racemase</fullName>
        <ecNumber evidence="3">5.1.99.5</ecNumber>
    </recommendedName>
</protein>
<dbReference type="AlphaFoldDB" id="A0A8G2BIL1"/>
<evidence type="ECO:0000256" key="5">
    <source>
        <dbReference type="ARBA" id="ARBA00093199"/>
    </source>
</evidence>
<dbReference type="GO" id="GO:0036348">
    <property type="term" value="F:hydantoin racemase activity"/>
    <property type="evidence" value="ECO:0007669"/>
    <property type="project" value="UniProtKB-EC"/>
</dbReference>
<name>A0A8G2BIL1_9PROT</name>
<dbReference type="InterPro" id="IPR015942">
    <property type="entry name" value="Asp/Glu/hydantoin_racemase"/>
</dbReference>
<evidence type="ECO:0000313" key="8">
    <source>
        <dbReference type="Proteomes" id="UP000198615"/>
    </source>
</evidence>
<comment type="caution">
    <text evidence="7">The sequence shown here is derived from an EMBL/GenBank/DDBJ whole genome shotgun (WGS) entry which is preliminary data.</text>
</comment>
<dbReference type="GO" id="GO:0047661">
    <property type="term" value="F:amino-acid racemase activity"/>
    <property type="evidence" value="ECO:0007669"/>
    <property type="project" value="InterPro"/>
</dbReference>
<dbReference type="PANTHER" id="PTHR28047">
    <property type="entry name" value="PROTEIN DCG1"/>
    <property type="match status" value="1"/>
</dbReference>
<dbReference type="InterPro" id="IPR052186">
    <property type="entry name" value="Hydantoin_racemase-like"/>
</dbReference>
<dbReference type="RefSeq" id="WP_093149933.1">
    <property type="nucleotide sequence ID" value="NZ_FNBW01000005.1"/>
</dbReference>
<evidence type="ECO:0000313" key="7">
    <source>
        <dbReference type="EMBL" id="SDF65863.1"/>
    </source>
</evidence>
<evidence type="ECO:0000256" key="1">
    <source>
        <dbReference type="ARBA" id="ARBA00038414"/>
    </source>
</evidence>
<dbReference type="Pfam" id="PF01177">
    <property type="entry name" value="Asp_Glu_race"/>
    <property type="match status" value="1"/>
</dbReference>
<evidence type="ECO:0000256" key="3">
    <source>
        <dbReference type="ARBA" id="ARBA00066406"/>
    </source>
</evidence>
<organism evidence="7 8">
    <name type="scientific">Thalassobaculum litoreum DSM 18839</name>
    <dbReference type="NCBI Taxonomy" id="1123362"/>
    <lineage>
        <taxon>Bacteria</taxon>
        <taxon>Pseudomonadati</taxon>
        <taxon>Pseudomonadota</taxon>
        <taxon>Alphaproteobacteria</taxon>
        <taxon>Rhodospirillales</taxon>
        <taxon>Thalassobaculaceae</taxon>
        <taxon>Thalassobaculum</taxon>
    </lineage>
</organism>
<gene>
    <name evidence="7" type="ORF">SAMN05660686_01951</name>
</gene>
<dbReference type="InterPro" id="IPR053714">
    <property type="entry name" value="Iso_Racemase_Enz_sf"/>
</dbReference>
<comment type="catalytic activity">
    <reaction evidence="2">
        <text>a D-5-monosubstituted hydantoin = a L-5-monosubstituted hydantoin</text>
        <dbReference type="Rhea" id="RHEA:46624"/>
        <dbReference type="ChEBI" id="CHEBI:86339"/>
        <dbReference type="ChEBI" id="CHEBI:86340"/>
        <dbReference type="EC" id="5.1.99.5"/>
    </reaction>
</comment>
<sequence length="251" mass="25934">MRILVINPNTTASMTDKIRETAVAVAAPGTEIVALNPADGPVSIEGHYDEAFCLPGLLEETRKGVAAGADAVVIACFDDPGLEACREIVDVPVVGICEAAMAAASMVGHGFSVVSTLDRAIPIIEALALKYGFERHCRRVRAASIPVLALEEEGGAAAAKVREQVLAAIEEDRAEAVLLGCAGMTDLADALTRETGVPVIDGVAAAVKFAEALVGLGLKTCKRGAYAPPRVKSYSGALARHAPQPPLKAAE</sequence>